<accession>A0A918KPG1</accession>
<keyword evidence="2" id="KW-0560">Oxidoreductase</keyword>
<dbReference type="InterPro" id="IPR036291">
    <property type="entry name" value="NAD(P)-bd_dom_sf"/>
</dbReference>
<gene>
    <name evidence="5" type="ORF">GCM10011309_21510</name>
</gene>
<evidence type="ECO:0000259" key="4">
    <source>
        <dbReference type="Pfam" id="PF22725"/>
    </source>
</evidence>
<feature type="domain" description="GFO/IDH/MocA-like oxidoreductase" evidence="4">
    <location>
        <begin position="132"/>
        <end position="248"/>
    </location>
</feature>
<dbReference type="GO" id="GO:0016491">
    <property type="term" value="F:oxidoreductase activity"/>
    <property type="evidence" value="ECO:0007669"/>
    <property type="project" value="UniProtKB-KW"/>
</dbReference>
<dbReference type="PANTHER" id="PTHR22604">
    <property type="entry name" value="OXIDOREDUCTASES"/>
    <property type="match status" value="1"/>
</dbReference>
<comment type="caution">
    <text evidence="5">The sequence shown here is derived from an EMBL/GenBank/DDBJ whole genome shotgun (WGS) entry which is preliminary data.</text>
</comment>
<organism evidence="5 6">
    <name type="scientific">Litorimonas cladophorae</name>
    <dbReference type="NCBI Taxonomy" id="1220491"/>
    <lineage>
        <taxon>Bacteria</taxon>
        <taxon>Pseudomonadati</taxon>
        <taxon>Pseudomonadota</taxon>
        <taxon>Alphaproteobacteria</taxon>
        <taxon>Maricaulales</taxon>
        <taxon>Robiginitomaculaceae</taxon>
    </lineage>
</organism>
<keyword evidence="6" id="KW-1185">Reference proteome</keyword>
<evidence type="ECO:0000259" key="3">
    <source>
        <dbReference type="Pfam" id="PF01408"/>
    </source>
</evidence>
<dbReference type="AlphaFoldDB" id="A0A918KPG1"/>
<protein>
    <submittedName>
        <fullName evidence="5">Oxidoreductase</fullName>
    </submittedName>
</protein>
<evidence type="ECO:0000256" key="2">
    <source>
        <dbReference type="ARBA" id="ARBA00023002"/>
    </source>
</evidence>
<proteinExistence type="inferred from homology"/>
<dbReference type="PANTHER" id="PTHR22604:SF105">
    <property type="entry name" value="TRANS-1,2-DIHYDROBENZENE-1,2-DIOL DEHYDROGENASE"/>
    <property type="match status" value="1"/>
</dbReference>
<sequence>MIRIGLLGASRIAPQAVIQPAADRNDCVIQAVACRDAARGHAYATEHNIPHVETSYEALIARDDIDLIYNALPPNRHCELSILAAQHGKAVLCEKPFAMDAAEAARMVEAARDAGTVLIEAFHYRFHPAFLEFETLVKSGKLGEIEEVRGVFNVHIPNRDGELRYRKDLGGGALMDLGCYPLHALRTLLGCEPTLITAENHFEDDHDVAVASVAELDFNGIAGFIECDMSTGAIYENHIDIIGTHGTARLSRPVHPYRWNPHLGFEIATVIDGEKSLKTLHNSPDAYKRSTYAYQLDHVINVMQGDAKPLTGGADAVATLRAIDSILTQ</sequence>
<dbReference type="SUPFAM" id="SSF51735">
    <property type="entry name" value="NAD(P)-binding Rossmann-fold domains"/>
    <property type="match status" value="1"/>
</dbReference>
<reference evidence="5 6" key="1">
    <citation type="journal article" date="2014" name="Int. J. Syst. Evol. Microbiol.">
        <title>Complete genome sequence of Corynebacterium casei LMG S-19264T (=DSM 44701T), isolated from a smear-ripened cheese.</title>
        <authorList>
            <consortium name="US DOE Joint Genome Institute (JGI-PGF)"/>
            <person name="Walter F."/>
            <person name="Albersmeier A."/>
            <person name="Kalinowski J."/>
            <person name="Ruckert C."/>
        </authorList>
    </citation>
    <scope>NUCLEOTIDE SEQUENCE [LARGE SCALE GENOMIC DNA]</scope>
    <source>
        <strain evidence="5 6">KCTC 23968</strain>
    </source>
</reference>
<dbReference type="RefSeq" id="WP_189585553.1">
    <property type="nucleotide sequence ID" value="NZ_BMYV01000002.1"/>
</dbReference>
<dbReference type="InterPro" id="IPR000683">
    <property type="entry name" value="Gfo/Idh/MocA-like_OxRdtase_N"/>
</dbReference>
<comment type="similarity">
    <text evidence="1">Belongs to the Gfo/Idh/MocA family.</text>
</comment>
<dbReference type="Proteomes" id="UP000600865">
    <property type="component" value="Unassembled WGS sequence"/>
</dbReference>
<dbReference type="Pfam" id="PF01408">
    <property type="entry name" value="GFO_IDH_MocA"/>
    <property type="match status" value="1"/>
</dbReference>
<feature type="domain" description="Gfo/Idh/MocA-like oxidoreductase N-terminal" evidence="3">
    <location>
        <begin position="2"/>
        <end position="120"/>
    </location>
</feature>
<evidence type="ECO:0000313" key="6">
    <source>
        <dbReference type="Proteomes" id="UP000600865"/>
    </source>
</evidence>
<dbReference type="InterPro" id="IPR055170">
    <property type="entry name" value="GFO_IDH_MocA-like_dom"/>
</dbReference>
<dbReference type="Gene3D" id="3.40.50.720">
    <property type="entry name" value="NAD(P)-binding Rossmann-like Domain"/>
    <property type="match status" value="1"/>
</dbReference>
<evidence type="ECO:0000313" key="5">
    <source>
        <dbReference type="EMBL" id="GGX71052.1"/>
    </source>
</evidence>
<dbReference type="SUPFAM" id="SSF55347">
    <property type="entry name" value="Glyceraldehyde-3-phosphate dehydrogenase-like, C-terminal domain"/>
    <property type="match status" value="1"/>
</dbReference>
<dbReference type="InterPro" id="IPR050984">
    <property type="entry name" value="Gfo/Idh/MocA_domain"/>
</dbReference>
<dbReference type="GO" id="GO:0000166">
    <property type="term" value="F:nucleotide binding"/>
    <property type="evidence" value="ECO:0007669"/>
    <property type="project" value="InterPro"/>
</dbReference>
<name>A0A918KPG1_9PROT</name>
<dbReference type="Pfam" id="PF22725">
    <property type="entry name" value="GFO_IDH_MocA_C3"/>
    <property type="match status" value="1"/>
</dbReference>
<evidence type="ECO:0000256" key="1">
    <source>
        <dbReference type="ARBA" id="ARBA00010928"/>
    </source>
</evidence>
<dbReference type="Gene3D" id="3.30.360.10">
    <property type="entry name" value="Dihydrodipicolinate Reductase, domain 2"/>
    <property type="match status" value="1"/>
</dbReference>
<dbReference type="EMBL" id="BMYV01000002">
    <property type="protein sequence ID" value="GGX71052.1"/>
    <property type="molecule type" value="Genomic_DNA"/>
</dbReference>